<accession>A0A832T807</accession>
<dbReference type="InterPro" id="IPR002746">
    <property type="entry name" value="UPF0216"/>
</dbReference>
<dbReference type="AlphaFoldDB" id="A0A832T807"/>
<dbReference type="OMA" id="EIYKFLH"/>
<name>A0A832T807_9EURY</name>
<evidence type="ECO:0000313" key="2">
    <source>
        <dbReference type="EMBL" id="HII59983.1"/>
    </source>
</evidence>
<proteinExistence type="inferred from homology"/>
<dbReference type="Proteomes" id="UP000645676">
    <property type="component" value="Unassembled WGS sequence"/>
</dbReference>
<evidence type="ECO:0000313" key="3">
    <source>
        <dbReference type="Proteomes" id="UP000645676"/>
    </source>
</evidence>
<comment type="similarity">
    <text evidence="1">Belongs to the UPF0216 family.</text>
</comment>
<protein>
    <recommendedName>
        <fullName evidence="1">UPF0216 protein HA335_05385</fullName>
    </recommendedName>
</protein>
<evidence type="ECO:0000256" key="1">
    <source>
        <dbReference type="HAMAP-Rule" id="MF_00585"/>
    </source>
</evidence>
<comment type="caution">
    <text evidence="2">The sequence shown here is derived from an EMBL/GenBank/DDBJ whole genome shotgun (WGS) entry which is preliminary data.</text>
</comment>
<sequence>MIILVMSMRDVEKIIKGIIKDMNPRFKRKTLRELLSEEKPHVIINGKRHRIKRRELEFLKEIASEDLKIPIVLEVDSSLGGAIKISGKEEVKVISKILGKEIDIFSEKDVMYIYKPELKIVRKELPTTTQLIFKLSLFD</sequence>
<dbReference type="HAMAP" id="MF_00585">
    <property type="entry name" value="UPF0216"/>
    <property type="match status" value="1"/>
</dbReference>
<dbReference type="PIRSF" id="PIRSF005264">
    <property type="entry name" value="UCP005264"/>
    <property type="match status" value="1"/>
</dbReference>
<dbReference type="RefSeq" id="WP_010870736.1">
    <property type="nucleotide sequence ID" value="NC_000909.1"/>
</dbReference>
<organism evidence="2 3">
    <name type="scientific">Methanocaldococcus jannaschii</name>
    <dbReference type="NCBI Taxonomy" id="2190"/>
    <lineage>
        <taxon>Archaea</taxon>
        <taxon>Methanobacteriati</taxon>
        <taxon>Methanobacteriota</taxon>
        <taxon>Methanomada group</taxon>
        <taxon>Methanococci</taxon>
        <taxon>Methanococcales</taxon>
        <taxon>Methanocaldococcaceae</taxon>
        <taxon>Methanocaldococcus</taxon>
    </lineage>
</organism>
<reference evidence="2" key="1">
    <citation type="journal article" date="2020" name="bioRxiv">
        <title>A rank-normalized archaeal taxonomy based on genome phylogeny resolves widespread incomplete and uneven classifications.</title>
        <authorList>
            <person name="Rinke C."/>
            <person name="Chuvochina M."/>
            <person name="Mussig A.J."/>
            <person name="Chaumeil P.-A."/>
            <person name="Waite D.W."/>
            <person name="Whitman W.B."/>
            <person name="Parks D.H."/>
            <person name="Hugenholtz P."/>
        </authorList>
    </citation>
    <scope>NUCLEOTIDE SEQUENCE</scope>
    <source>
        <strain evidence="2">UBA8849</strain>
    </source>
</reference>
<dbReference type="SMR" id="A0A832T807"/>
<dbReference type="EMBL" id="DUJR01000027">
    <property type="protein sequence ID" value="HII59983.1"/>
    <property type="molecule type" value="Genomic_DNA"/>
</dbReference>
<dbReference type="NCBIfam" id="NF003153">
    <property type="entry name" value="PRK04115.1"/>
    <property type="match status" value="1"/>
</dbReference>
<gene>
    <name evidence="2" type="ORF">HA335_05385</name>
</gene>
<dbReference type="Pfam" id="PF01886">
    <property type="entry name" value="DUF61"/>
    <property type="match status" value="1"/>
</dbReference>